<dbReference type="InterPro" id="IPR010229">
    <property type="entry name" value="Pept_M38_dipep"/>
</dbReference>
<dbReference type="GO" id="GO:0046872">
    <property type="term" value="F:metal ion binding"/>
    <property type="evidence" value="ECO:0007669"/>
    <property type="project" value="UniProtKB-KW"/>
</dbReference>
<keyword evidence="1" id="KW-0378">Hydrolase</keyword>
<dbReference type="GO" id="GO:0008798">
    <property type="term" value="F:beta-aspartyl-peptidase activity"/>
    <property type="evidence" value="ECO:0007669"/>
    <property type="project" value="InterPro"/>
</dbReference>
<feature type="binding site" evidence="3">
    <location>
        <position position="133"/>
    </location>
    <ligand>
        <name>substrate</name>
    </ligand>
</feature>
<dbReference type="GO" id="GO:0006508">
    <property type="term" value="P:proteolysis"/>
    <property type="evidence" value="ECO:0007669"/>
    <property type="project" value="UniProtKB-KW"/>
</dbReference>
<feature type="domain" description="Amidohydrolase-related" evidence="5">
    <location>
        <begin position="273"/>
        <end position="363"/>
    </location>
</feature>
<feature type="domain" description="Amidohydrolase-related" evidence="5">
    <location>
        <begin position="55"/>
        <end position="118"/>
    </location>
</feature>
<reference evidence="7" key="1">
    <citation type="submission" date="2017-01" db="EMBL/GenBank/DDBJ databases">
        <authorList>
            <person name="Varghese N."/>
            <person name="Submissions S."/>
        </authorList>
    </citation>
    <scope>NUCLEOTIDE SEQUENCE [LARGE SCALE GENOMIC DNA]</scope>
    <source>
        <strain evidence="7">MNA4</strain>
    </source>
</reference>
<comment type="cofactor">
    <cofactor evidence="1 4">
        <name>Zn(2+)</name>
        <dbReference type="ChEBI" id="CHEBI:29105"/>
    </cofactor>
    <text evidence="1 4">Binds 2 Zn(2+) ions per subunit.</text>
</comment>
<dbReference type="STRING" id="550447.SAMN05428946_2269"/>
<dbReference type="GO" id="GO:0008237">
    <property type="term" value="F:metallopeptidase activity"/>
    <property type="evidence" value="ECO:0007669"/>
    <property type="project" value="UniProtKB-KW"/>
</dbReference>
<dbReference type="Gene3D" id="2.30.40.10">
    <property type="entry name" value="Urease, subunit C, domain 1"/>
    <property type="match status" value="1"/>
</dbReference>
<comment type="function">
    <text evidence="1">Catalyzes the hydrolytic cleavage of a subset of L-isoaspartyl (L-beta-aspartyl) dipeptides. Used to degrade proteins damaged by L-isoaspartyl residues formation.</text>
</comment>
<dbReference type="Gene3D" id="3.20.20.140">
    <property type="entry name" value="Metal-dependent hydrolases"/>
    <property type="match status" value="1"/>
</dbReference>
<comment type="subcellular location">
    <subcellularLocation>
        <location evidence="1">Cytoplasm</location>
    </subcellularLocation>
</comment>
<dbReference type="EC" id="3.4.19.-" evidence="1"/>
<protein>
    <recommendedName>
        <fullName evidence="1">Isoaspartyl dipeptidase</fullName>
        <ecNumber evidence="1">3.4.19.-</ecNumber>
    </recommendedName>
</protein>
<dbReference type="PANTHER" id="PTHR11647:SF1">
    <property type="entry name" value="COLLAPSIN RESPONSE MEDIATOR PROTEIN"/>
    <property type="match status" value="1"/>
</dbReference>
<keyword evidence="1 4" id="KW-0479">Metal-binding</keyword>
<dbReference type="InterPro" id="IPR011059">
    <property type="entry name" value="Metal-dep_hydrolase_composite"/>
</dbReference>
<dbReference type="InterPro" id="IPR006680">
    <property type="entry name" value="Amidohydro-rel"/>
</dbReference>
<dbReference type="PANTHER" id="PTHR11647">
    <property type="entry name" value="HYDRANTOINASE/DIHYDROPYRIMIDINASE FAMILY MEMBER"/>
    <property type="match status" value="1"/>
</dbReference>
<name>A0A1U7PS30_9BACI</name>
<dbReference type="SUPFAM" id="SSF51338">
    <property type="entry name" value="Composite domain of metallo-dependent hydrolases"/>
    <property type="match status" value="1"/>
</dbReference>
<comment type="similarity">
    <text evidence="1">Belongs to the peptidase M38 family.</text>
</comment>
<dbReference type="NCBIfam" id="TIGR01975">
    <property type="entry name" value="isoAsp_dipep"/>
    <property type="match status" value="1"/>
</dbReference>
<accession>A0A1U7PS30</accession>
<dbReference type="GO" id="GO:0005737">
    <property type="term" value="C:cytoplasm"/>
    <property type="evidence" value="ECO:0007669"/>
    <property type="project" value="UniProtKB-SubCell"/>
</dbReference>
<feature type="binding site" evidence="4">
    <location>
        <position position="66"/>
    </location>
    <ligand>
        <name>Zn(2+)</name>
        <dbReference type="ChEBI" id="CHEBI:29105"/>
        <label>1</label>
        <note>catalytic</note>
    </ligand>
</feature>
<feature type="binding site" evidence="3">
    <location>
        <position position="230"/>
    </location>
    <ligand>
        <name>substrate</name>
    </ligand>
</feature>
<feature type="binding site" evidence="4">
    <location>
        <position position="198"/>
    </location>
    <ligand>
        <name>Zn(2+)</name>
        <dbReference type="ChEBI" id="CHEBI:29105"/>
        <label>2</label>
        <note>catalytic</note>
    </ligand>
</feature>
<dbReference type="InterPro" id="IPR050378">
    <property type="entry name" value="Metallo-dep_Hydrolases_sf"/>
</dbReference>
<proteinExistence type="inferred from homology"/>
<sequence length="384" mass="40729">MLTLIKNGEILSPERLGRQSILFAGNETLKIGEIDEAALASAGVEVEIIDAAGNFVIPGLIDPHVHFTGGGGEGGFATRTPEIGLSDLISGGITTAVGLLGTDGTTRHMSSLLAKARGLDEEGITTYIYTGNYDVDTPTITGNAKDDIILIDKIVGIAEIAISDSRSGQPTVEELSKLAAQARVGGLLSGKAGVVHFHTGPGKGYLSPLHELLDHYDIPPTTLYATHISRSQGLFDDAIRLAARGSFVDITAADDTGEWIRYYKENGGDMGQLTLSSDGNGSLPVFNEAGEMTGLGVASTRTLFEQFISAVNDHGMSIDETLPLVTSNTARALKLGRKGRIATDADADFAILDKESLQLREVVAKGRRLMKDGEIRVYGTFEKR</sequence>
<keyword evidence="7" id="KW-1185">Reference proteome</keyword>
<feature type="binding site" evidence="4">
    <location>
        <position position="278"/>
    </location>
    <ligand>
        <name>Zn(2+)</name>
        <dbReference type="ChEBI" id="CHEBI:29105"/>
        <label>1</label>
        <note>catalytic</note>
    </ligand>
</feature>
<organism evidence="6 7">
    <name type="scientific">Edaphobacillus lindanitolerans</name>
    <dbReference type="NCBI Taxonomy" id="550447"/>
    <lineage>
        <taxon>Bacteria</taxon>
        <taxon>Bacillati</taxon>
        <taxon>Bacillota</taxon>
        <taxon>Bacilli</taxon>
        <taxon>Bacillales</taxon>
        <taxon>Bacillaceae</taxon>
        <taxon>Edaphobacillus</taxon>
    </lineage>
</organism>
<dbReference type="GO" id="GO:0016810">
    <property type="term" value="F:hydrolase activity, acting on carbon-nitrogen (but not peptide) bonds"/>
    <property type="evidence" value="ECO:0007669"/>
    <property type="project" value="InterPro"/>
</dbReference>
<dbReference type="RefSeq" id="WP_076758971.1">
    <property type="nucleotide sequence ID" value="NZ_FTPL01000003.1"/>
</dbReference>
<dbReference type="EMBL" id="FTPL01000003">
    <property type="protein sequence ID" value="SIT88404.1"/>
    <property type="molecule type" value="Genomic_DNA"/>
</dbReference>
<evidence type="ECO:0000313" key="7">
    <source>
        <dbReference type="Proteomes" id="UP000187550"/>
    </source>
</evidence>
<evidence type="ECO:0000256" key="2">
    <source>
        <dbReference type="PIRSR" id="PIRSR001238-1"/>
    </source>
</evidence>
<keyword evidence="1" id="KW-0482">Metalloprotease</keyword>
<keyword evidence="1 4" id="KW-0862">Zinc</keyword>
<evidence type="ECO:0000256" key="4">
    <source>
        <dbReference type="PIRSR" id="PIRSR001238-3"/>
    </source>
</evidence>
<feature type="binding site" evidence="4">
    <location>
        <position position="227"/>
    </location>
    <ligand>
        <name>Zn(2+)</name>
        <dbReference type="ChEBI" id="CHEBI:29105"/>
        <label>2</label>
        <note>catalytic</note>
    </ligand>
</feature>
<dbReference type="Pfam" id="PF01979">
    <property type="entry name" value="Amidohydro_1"/>
    <property type="match status" value="2"/>
</dbReference>
<evidence type="ECO:0000256" key="1">
    <source>
        <dbReference type="PIRNR" id="PIRNR001238"/>
    </source>
</evidence>
<feature type="binding site" evidence="4">
    <location>
        <position position="64"/>
    </location>
    <ligand>
        <name>Zn(2+)</name>
        <dbReference type="ChEBI" id="CHEBI:29105"/>
        <label>1</label>
        <note>catalytic</note>
    </ligand>
</feature>
<dbReference type="SUPFAM" id="SSF51556">
    <property type="entry name" value="Metallo-dependent hydrolases"/>
    <property type="match status" value="1"/>
</dbReference>
<feature type="binding site" evidence="3">
    <location>
        <position position="282"/>
    </location>
    <ligand>
        <name>substrate</name>
    </ligand>
</feature>
<feature type="binding site" evidence="3">
    <location>
        <begin position="71"/>
        <end position="73"/>
    </location>
    <ligand>
        <name>substrate</name>
    </ligand>
</feature>
<feature type="binding site" evidence="3">
    <location>
        <position position="166"/>
    </location>
    <ligand>
        <name>substrate</name>
    </ligand>
</feature>
<gene>
    <name evidence="6" type="ORF">SAMN05428946_2269</name>
</gene>
<evidence type="ECO:0000259" key="5">
    <source>
        <dbReference type="Pfam" id="PF01979"/>
    </source>
</evidence>
<dbReference type="AlphaFoldDB" id="A0A1U7PS30"/>
<evidence type="ECO:0000313" key="6">
    <source>
        <dbReference type="EMBL" id="SIT88404.1"/>
    </source>
</evidence>
<comment type="PTM">
    <text evidence="1">Carboxylation allows a single lysine to coordinate two zinc ions.</text>
</comment>
<keyword evidence="1" id="KW-0645">Protease</keyword>
<feature type="active site" description="Proton acceptor" evidence="2">
    <location>
        <position position="278"/>
    </location>
</feature>
<feature type="binding site" evidence="3">
    <location>
        <position position="102"/>
    </location>
    <ligand>
        <name>substrate</name>
    </ligand>
</feature>
<dbReference type="InterPro" id="IPR032466">
    <property type="entry name" value="Metal_Hydrolase"/>
</dbReference>
<evidence type="ECO:0000256" key="3">
    <source>
        <dbReference type="PIRSR" id="PIRSR001238-2"/>
    </source>
</evidence>
<dbReference type="Proteomes" id="UP000187550">
    <property type="component" value="Unassembled WGS sequence"/>
</dbReference>
<dbReference type="OrthoDB" id="9775607at2"/>
<dbReference type="PIRSF" id="PIRSF001238">
    <property type="entry name" value="IadA"/>
    <property type="match status" value="1"/>
</dbReference>